<evidence type="ECO:0000256" key="6">
    <source>
        <dbReference type="ARBA" id="ARBA00022741"/>
    </source>
</evidence>
<keyword evidence="9" id="KW-0472">Membrane</keyword>
<keyword evidence="5" id="KW-0548">Nucleotidyltransferase</keyword>
<evidence type="ECO:0000259" key="10">
    <source>
        <dbReference type="PROSITE" id="PS50507"/>
    </source>
</evidence>
<keyword evidence="4" id="KW-0808">Transferase</keyword>
<dbReference type="EMBL" id="MG554633">
    <property type="protein sequence ID" value="AWT23237.1"/>
    <property type="molecule type" value="Genomic_RNA"/>
</dbReference>
<dbReference type="GO" id="GO:0006351">
    <property type="term" value="P:DNA-templated transcription"/>
    <property type="evidence" value="ECO:0007669"/>
    <property type="project" value="InterPro"/>
</dbReference>
<dbReference type="Gene3D" id="3.30.70.270">
    <property type="match status" value="1"/>
</dbReference>
<evidence type="ECO:0000256" key="5">
    <source>
        <dbReference type="ARBA" id="ARBA00022695"/>
    </source>
</evidence>
<feature type="domain" description="Helicase ATP-binding" evidence="11">
    <location>
        <begin position="1020"/>
        <end position="1172"/>
    </location>
</feature>
<dbReference type="GO" id="GO:0005524">
    <property type="term" value="F:ATP binding"/>
    <property type="evidence" value="ECO:0007669"/>
    <property type="project" value="InterPro"/>
</dbReference>
<feature type="transmembrane region" description="Helical" evidence="9">
    <location>
        <begin position="138"/>
        <end position="158"/>
    </location>
</feature>
<evidence type="ECO:0000259" key="11">
    <source>
        <dbReference type="PROSITE" id="PS51192"/>
    </source>
</evidence>
<dbReference type="GO" id="GO:0003677">
    <property type="term" value="F:DNA binding"/>
    <property type="evidence" value="ECO:0007669"/>
    <property type="project" value="InterPro"/>
</dbReference>
<evidence type="ECO:0000256" key="3">
    <source>
        <dbReference type="ARBA" id="ARBA00022484"/>
    </source>
</evidence>
<keyword evidence="9" id="KW-1133">Transmembrane helix</keyword>
<dbReference type="PROSITE" id="PS51192">
    <property type="entry name" value="HELICASE_ATP_BIND_1"/>
    <property type="match status" value="1"/>
</dbReference>
<comment type="subcellular location">
    <subcellularLocation>
        <location evidence="2">Host cell</location>
    </subcellularLocation>
    <subcellularLocation>
        <location evidence="1">Virion</location>
    </subcellularLocation>
</comment>
<proteinExistence type="predicted"/>
<dbReference type="SMART" id="SM00487">
    <property type="entry name" value="DEXDc"/>
    <property type="match status" value="1"/>
</dbReference>
<evidence type="ECO:0000256" key="1">
    <source>
        <dbReference type="ARBA" id="ARBA00004328"/>
    </source>
</evidence>
<dbReference type="InterPro" id="IPR043502">
    <property type="entry name" value="DNA/RNA_pol_sf"/>
</dbReference>
<dbReference type="PROSITE" id="PS50507">
    <property type="entry name" value="RDRP_SSRNA_POS"/>
    <property type="match status" value="1"/>
</dbReference>
<feature type="transmembrane region" description="Helical" evidence="9">
    <location>
        <begin position="43"/>
        <end position="66"/>
    </location>
</feature>
<feature type="transmembrane region" description="Helical" evidence="9">
    <location>
        <begin position="13"/>
        <end position="36"/>
    </location>
</feature>
<dbReference type="InterPro" id="IPR001205">
    <property type="entry name" value="RNA-dir_pol_C"/>
</dbReference>
<evidence type="ECO:0008006" key="14">
    <source>
        <dbReference type="Google" id="ProtNLM"/>
    </source>
</evidence>
<evidence type="ECO:0000256" key="2">
    <source>
        <dbReference type="ARBA" id="ARBA00004340"/>
    </source>
</evidence>
<feature type="transmembrane region" description="Helical" evidence="9">
    <location>
        <begin position="111"/>
        <end position="129"/>
    </location>
</feature>
<dbReference type="GO" id="GO:0043657">
    <property type="term" value="C:host cell"/>
    <property type="evidence" value="ECO:0007669"/>
    <property type="project" value="UniProtKB-SubCell"/>
</dbReference>
<evidence type="ECO:0000256" key="9">
    <source>
        <dbReference type="SAM" id="Phobius"/>
    </source>
</evidence>
<keyword evidence="6" id="KW-0547">Nucleotide-binding</keyword>
<sequence>MWSIIFSVYWPEAIQLIAATFWMWAAFIIVFPAMLILHGLADVMFICLFSLLVLRSYGASLIFIFFKFSMWGTSPAFNIADQLRPIVTGLEKWLNIDLMSHYERAIRDYSLSPWSLQFLIIFIISKYFLRRQMDFAKSLLWALLISNVLGPTAGSRFVKAVTKVLPRFHLSHLSYLAMAFRRPWLRLVLEEVTPPIEDRMYRSVLALRALKWLGAMGFMLPSDSPTARRSRIGTLSQLLQIGGKIVNDFDLPAFIRSPYQSRLTEVETIDLMKSLGYPTNAQVQIHVPSKSGQQNKPWWIGRSDWKMHLPMFKSFIQEELEDFRKLRNLPVFKHSYTYGTLDSQVESISRYFYESPVSMTLTKDDYDIVWDLVKDIYANSQLAPISEIYRKWDKKMNVGVFASSREKFTKFGSAKKMPRWEYIRLMGGHKKVIKQWYAFFKHYPRMENFAQYFTKAEFLPPKKWLNDVVRTPVASMLPQYVSQMVWSGVQNHRFRPFETPVKIGLPINGTNLSKIYALHEVTGGKDGATHFAGDCSAFDSTLTGPVLDVIKHVRKRGFKDHRAVKAISWLVDRNYAGIEKSLLVSSNTGDIARKGSGLMTGHASTSADNSLAMVALYALAWRKLTGTGSQEFLKYNTLSVYGDDHILSIARNAPVQWTFPNVQSYLASCNITLREEVQTGGKGTKLESIPFLSKMARKPSAEEAHLFESLGIEVPRWTISHDREKLLGKMTAQLPNQNPLARAKRMQSYLYLCAHNPEAYEALTVALNTLFGKFPKVEKELGKYTPSYARVLKVWYDPESAPKIDEDHLVGDDDGVSAYGGLTAMDQFLNATAALPDYFNPIMKNNGWVKSIQQLAGTSLFWPNELIQRTNSHVSDAQVSSSLRKSCYSFLEHRGTVPSSGSTLLTLLLRHWLFILMTPRSSTDAISSVTKVADGVSASAARWNFVLLAKDTYKLESASLHLKETLFLWILGFLEVPFELPSVFYSLRIPDPVEICSKTIELAWNQVWVRVPVAFRALGHIKEDTFSRFLVTAKTGIGKSTTLVNYLDLENVCGLMIVIVPRSNLVTGLMNYMNKKFGEKFTGLTTGLTMDTRRRVVYMTAQEFLINFERFSLLDHMLVLDECHIDELPYKVIKALILKNKTSSRKTVMMTATAELMSEDLTNFQRIDFPQARLFSIRDVSCSIPLTSNLSQDYARLVLNQLVHARQSAGKALIFVDSLEEAEQVSTLLPMSYQVLHSRGEVVPNPNVEVYVGTSMVDVGITIPGLSLVISKDMQYRGGQRTTWKCPSGHCGMEAVYVRPQYEKLPSSLVTQRRGRTGRTSNGEFVLVNVTAMAGEIAQDVSKPTPKDMVEEWIASNLPLHLLVESGILGLATLSETVIKAKLDSGDERRKFSAILKLLNKVQSESRKENVPPATQFTGHYAGLSLSVPTPFIFQKWGLSSMDMTLNSLRFFKKRGGHFRHLLQVMKYGFSQDYFVKTDQGTHLAMNRCIRLTEMWQRSQVPGNTDKETFDEEFWTKALGPNPFQKKITDSVDNPWTSQYVLPGVPAVLRTEMHQGLLEELLEMFHETCPHGVHLFENVREQKVCLACTPGLKLPDTNLRELSAMTPKSLVHFADSSLLKGGHYVRLGTNTKHFGTRPLRGQPL</sequence>
<evidence type="ECO:0000313" key="12">
    <source>
        <dbReference type="EMBL" id="AWT23237.1"/>
    </source>
</evidence>
<dbReference type="KEGG" id="vg:36841139"/>
<dbReference type="GeneID" id="36841139"/>
<dbReference type="InterPro" id="IPR014001">
    <property type="entry name" value="Helicase_ATP-bd"/>
</dbReference>
<dbReference type="InterPro" id="IPR007094">
    <property type="entry name" value="RNA-dir_pol_PSvirus"/>
</dbReference>
<protein>
    <recommendedName>
        <fullName evidence="14">RNA-directed RNA polymerase</fullName>
    </recommendedName>
</protein>
<dbReference type="InterPro" id="IPR027417">
    <property type="entry name" value="P-loop_NTPase"/>
</dbReference>
<dbReference type="RefSeq" id="YP_009480678.1">
    <property type="nucleotide sequence ID" value="NC_037660.1"/>
</dbReference>
<keyword evidence="7" id="KW-0946">Virion</keyword>
<evidence type="ECO:0000256" key="4">
    <source>
        <dbReference type="ARBA" id="ARBA00022679"/>
    </source>
</evidence>
<keyword evidence="9" id="KW-0812">Transmembrane</keyword>
<evidence type="ECO:0000256" key="8">
    <source>
        <dbReference type="ARBA" id="ARBA00022953"/>
    </source>
</evidence>
<dbReference type="Pfam" id="PF04851">
    <property type="entry name" value="ResIII"/>
    <property type="match status" value="1"/>
</dbReference>
<dbReference type="GO" id="GO:0016787">
    <property type="term" value="F:hydrolase activity"/>
    <property type="evidence" value="ECO:0007669"/>
    <property type="project" value="InterPro"/>
</dbReference>
<dbReference type="GO" id="GO:0039694">
    <property type="term" value="P:viral RNA genome replication"/>
    <property type="evidence" value="ECO:0007669"/>
    <property type="project" value="InterPro"/>
</dbReference>
<dbReference type="Proteomes" id="UP000248957">
    <property type="component" value="Segment"/>
</dbReference>
<dbReference type="GO" id="GO:0044423">
    <property type="term" value="C:virion component"/>
    <property type="evidence" value="ECO:0007669"/>
    <property type="project" value="UniProtKB-KW"/>
</dbReference>
<keyword evidence="13" id="KW-1185">Reference proteome</keyword>
<dbReference type="Gene3D" id="3.40.50.300">
    <property type="entry name" value="P-loop containing nucleotide triphosphate hydrolases"/>
    <property type="match status" value="2"/>
</dbReference>
<evidence type="ECO:0000313" key="13">
    <source>
        <dbReference type="Proteomes" id="UP000248957"/>
    </source>
</evidence>
<organism evidence="12">
    <name type="scientific">Botrytis cinerea fusarivirus 1</name>
    <dbReference type="NCBI Taxonomy" id="2219106"/>
    <lineage>
        <taxon>Viruses</taxon>
        <taxon>Riboviria</taxon>
        <taxon>Orthornavirae</taxon>
        <taxon>Pisuviricota</taxon>
        <taxon>Duplopiviricetes</taxon>
        <taxon>Durnavirales</taxon>
        <taxon>Fusariviridae</taxon>
        <taxon>Betafusarivirus</taxon>
        <taxon>Betafusarivirus sinensis</taxon>
    </lineage>
</organism>
<keyword evidence="3" id="KW-0696">RNA-directed RNA polymerase</keyword>
<dbReference type="InterPro" id="IPR006935">
    <property type="entry name" value="Helicase/UvrB_N"/>
</dbReference>
<name>A0A2U9NK65_9VIRU</name>
<dbReference type="SUPFAM" id="SSF52540">
    <property type="entry name" value="P-loop containing nucleoside triphosphate hydrolases"/>
    <property type="match status" value="1"/>
</dbReference>
<evidence type="ECO:0000256" key="7">
    <source>
        <dbReference type="ARBA" id="ARBA00022844"/>
    </source>
</evidence>
<reference evidence="12" key="1">
    <citation type="journal article" date="2018" name="Viruses">
        <title>Two Novel Hypovirulence-Associated Mycoviruses in the Phytopathogenic Fungus Botrytis cinerea: Molecular Characterization and Suppression of Infection Cushion Formation.</title>
        <authorList>
            <person name="Hao F."/>
            <person name="Ding T."/>
            <person name="Wu M."/>
            <person name="Zhang J."/>
            <person name="Yang L."/>
            <person name="Chen W."/>
            <person name="Li G."/>
        </authorList>
    </citation>
    <scope>NUCLEOTIDE SEQUENCE [LARGE SCALE GENOMIC DNA]</scope>
</reference>
<dbReference type="InterPro" id="IPR043128">
    <property type="entry name" value="Rev_trsase/Diguanyl_cyclase"/>
</dbReference>
<dbReference type="GO" id="GO:0003968">
    <property type="term" value="F:RNA-directed RNA polymerase activity"/>
    <property type="evidence" value="ECO:0007669"/>
    <property type="project" value="UniProtKB-KW"/>
</dbReference>
<keyword evidence="8" id="KW-0693">Viral RNA replication</keyword>
<feature type="domain" description="RdRp catalytic" evidence="10">
    <location>
        <begin position="528"/>
        <end position="657"/>
    </location>
</feature>
<accession>A0A2U9NK65</accession>
<dbReference type="SUPFAM" id="SSF56672">
    <property type="entry name" value="DNA/RNA polymerases"/>
    <property type="match status" value="1"/>
</dbReference>
<dbReference type="GO" id="GO:0003723">
    <property type="term" value="F:RNA binding"/>
    <property type="evidence" value="ECO:0007669"/>
    <property type="project" value="InterPro"/>
</dbReference>
<dbReference type="Pfam" id="PF00680">
    <property type="entry name" value="RdRP_1"/>
    <property type="match status" value="1"/>
</dbReference>